<keyword evidence="2" id="KW-0812">Transmembrane</keyword>
<feature type="transmembrane region" description="Helical" evidence="2">
    <location>
        <begin position="248"/>
        <end position="268"/>
    </location>
</feature>
<accession>A0A0R1SAI0</accession>
<dbReference type="CDD" id="cd00093">
    <property type="entry name" value="HTH_XRE"/>
    <property type="match status" value="1"/>
</dbReference>
<dbReference type="Proteomes" id="UP000051647">
    <property type="component" value="Unassembled WGS sequence"/>
</dbReference>
<keyword evidence="2" id="KW-1133">Transmembrane helix</keyword>
<evidence type="ECO:0000259" key="3">
    <source>
        <dbReference type="PROSITE" id="PS50943"/>
    </source>
</evidence>
<keyword evidence="1" id="KW-0238">DNA-binding</keyword>
<dbReference type="STRING" id="1423815.FC27_GL001086"/>
<feature type="transmembrane region" description="Helical" evidence="2">
    <location>
        <begin position="12"/>
        <end position="31"/>
    </location>
</feature>
<feature type="transmembrane region" description="Helical" evidence="2">
    <location>
        <begin position="51"/>
        <end position="75"/>
    </location>
</feature>
<evidence type="ECO:0000256" key="1">
    <source>
        <dbReference type="ARBA" id="ARBA00023125"/>
    </source>
</evidence>
<gene>
    <name evidence="4" type="ORF">FC27_GL001086</name>
</gene>
<dbReference type="Pfam" id="PF01381">
    <property type="entry name" value="HTH_3"/>
    <property type="match status" value="1"/>
</dbReference>
<dbReference type="PANTHER" id="PTHR46558">
    <property type="entry name" value="TRACRIPTIONAL REGULATORY PROTEIN-RELATED-RELATED"/>
    <property type="match status" value="1"/>
</dbReference>
<dbReference type="InterPro" id="IPR036166">
    <property type="entry name" value="YxeA-like_sf"/>
</dbReference>
<feature type="transmembrane region" description="Helical" evidence="2">
    <location>
        <begin position="118"/>
        <end position="136"/>
    </location>
</feature>
<dbReference type="AlphaFoldDB" id="A0A0R1SAI0"/>
<dbReference type="PATRIC" id="fig|1423815.3.peg.1110"/>
<dbReference type="Gene3D" id="1.10.260.40">
    <property type="entry name" value="lambda repressor-like DNA-binding domains"/>
    <property type="match status" value="1"/>
</dbReference>
<feature type="domain" description="HTH cro/C1-type" evidence="3">
    <location>
        <begin position="168"/>
        <end position="222"/>
    </location>
</feature>
<keyword evidence="5" id="KW-1185">Reference proteome</keyword>
<dbReference type="eggNOG" id="COG1396">
    <property type="taxonomic scope" value="Bacteria"/>
</dbReference>
<dbReference type="InterPro" id="IPR010982">
    <property type="entry name" value="Lambda_DNA-bd_dom_sf"/>
</dbReference>
<proteinExistence type="predicted"/>
<dbReference type="SUPFAM" id="SSF159121">
    <property type="entry name" value="BC4932-like"/>
    <property type="match status" value="1"/>
</dbReference>
<feature type="transmembrane region" description="Helical" evidence="2">
    <location>
        <begin position="87"/>
        <end position="112"/>
    </location>
</feature>
<dbReference type="PANTHER" id="PTHR46558:SF11">
    <property type="entry name" value="HTH-TYPE TRANSCRIPTIONAL REGULATOR XRE"/>
    <property type="match status" value="1"/>
</dbReference>
<dbReference type="SMART" id="SM00530">
    <property type="entry name" value="HTH_XRE"/>
    <property type="match status" value="1"/>
</dbReference>
<dbReference type="RefSeq" id="WP_010624763.1">
    <property type="nucleotide sequence ID" value="NZ_AZFA01000021.1"/>
</dbReference>
<dbReference type="InterPro" id="IPR001387">
    <property type="entry name" value="Cro/C1-type_HTH"/>
</dbReference>
<organism evidence="4 5">
    <name type="scientific">Companilactobacillus versmoldensis DSM 14857 = KCTC 3814</name>
    <dbReference type="NCBI Taxonomy" id="1423815"/>
    <lineage>
        <taxon>Bacteria</taxon>
        <taxon>Bacillati</taxon>
        <taxon>Bacillota</taxon>
        <taxon>Bacilli</taxon>
        <taxon>Lactobacillales</taxon>
        <taxon>Lactobacillaceae</taxon>
        <taxon>Companilactobacillus</taxon>
    </lineage>
</organism>
<sequence length="380" mass="43805">MLKKNTLLKAALLLISVATIVSLIYFKMIIIQSNGGQNYFPFYKSMTYIEYAETTIPGFIEFVALICISLAYVFFSLRHFTSDNKYIYLFLGIFEIIIILIFLTNIITFNIVHHDEHVFPGITLFLMLINSILAIIHGWPWTKKEHVESDPKTGFVDPNKIRPVAEVLKIKRQRALFTQQQLADEVQVSRNTVYRWEYGESHPNMDYMVKVAQALNFPVSDFWGDDENEVNRQIADVVKGRELYRQAAYFLLSIFIVLLAILTVTFFGKNIQSPNIERFNPFIKEEVGYALVEDPGKQKTAVIDTDYGDGNIITINGSYSTQSEYIKVVHKGAYVEDEVRNIKAKQVPDSIKDNLDQMTHFSDPQLGLKRVQQSYHKRDI</sequence>
<reference evidence="4 5" key="1">
    <citation type="journal article" date="2015" name="Genome Announc.">
        <title>Expanding the biotechnology potential of lactobacilli through comparative genomics of 213 strains and associated genera.</title>
        <authorList>
            <person name="Sun Z."/>
            <person name="Harris H.M."/>
            <person name="McCann A."/>
            <person name="Guo C."/>
            <person name="Argimon S."/>
            <person name="Zhang W."/>
            <person name="Yang X."/>
            <person name="Jeffery I.B."/>
            <person name="Cooney J.C."/>
            <person name="Kagawa T.F."/>
            <person name="Liu W."/>
            <person name="Song Y."/>
            <person name="Salvetti E."/>
            <person name="Wrobel A."/>
            <person name="Rasinkangas P."/>
            <person name="Parkhill J."/>
            <person name="Rea M.C."/>
            <person name="O'Sullivan O."/>
            <person name="Ritari J."/>
            <person name="Douillard F.P."/>
            <person name="Paul Ross R."/>
            <person name="Yang R."/>
            <person name="Briner A.E."/>
            <person name="Felis G.E."/>
            <person name="de Vos W.M."/>
            <person name="Barrangou R."/>
            <person name="Klaenhammer T.R."/>
            <person name="Caufield P.W."/>
            <person name="Cui Y."/>
            <person name="Zhang H."/>
            <person name="O'Toole P.W."/>
        </authorList>
    </citation>
    <scope>NUCLEOTIDE SEQUENCE [LARGE SCALE GENOMIC DNA]</scope>
    <source>
        <strain evidence="4 5">DSM 14857</strain>
    </source>
</reference>
<dbReference type="PROSITE" id="PS50943">
    <property type="entry name" value="HTH_CROC1"/>
    <property type="match status" value="1"/>
</dbReference>
<protein>
    <submittedName>
        <fullName evidence="4">XRE family transcriptional regulator</fullName>
    </submittedName>
</protein>
<name>A0A0R1SAI0_9LACO</name>
<evidence type="ECO:0000313" key="5">
    <source>
        <dbReference type="Proteomes" id="UP000051647"/>
    </source>
</evidence>
<evidence type="ECO:0000256" key="2">
    <source>
        <dbReference type="SAM" id="Phobius"/>
    </source>
</evidence>
<dbReference type="EMBL" id="AZFA01000021">
    <property type="protein sequence ID" value="KRL66064.1"/>
    <property type="molecule type" value="Genomic_DNA"/>
</dbReference>
<keyword evidence="2" id="KW-0472">Membrane</keyword>
<evidence type="ECO:0000313" key="4">
    <source>
        <dbReference type="EMBL" id="KRL66064.1"/>
    </source>
</evidence>
<dbReference type="GO" id="GO:0003677">
    <property type="term" value="F:DNA binding"/>
    <property type="evidence" value="ECO:0007669"/>
    <property type="project" value="UniProtKB-KW"/>
</dbReference>
<dbReference type="SUPFAM" id="SSF47413">
    <property type="entry name" value="lambda repressor-like DNA-binding domains"/>
    <property type="match status" value="1"/>
</dbReference>
<comment type="caution">
    <text evidence="4">The sequence shown here is derived from an EMBL/GenBank/DDBJ whole genome shotgun (WGS) entry which is preliminary data.</text>
</comment>